<dbReference type="Pfam" id="PF01396">
    <property type="entry name" value="Zn_ribbon_Top1"/>
    <property type="match status" value="1"/>
</dbReference>
<dbReference type="InterPro" id="IPR023405">
    <property type="entry name" value="Topo_IA_core_domain"/>
</dbReference>
<gene>
    <name evidence="10 13" type="primary">topA</name>
    <name evidence="13" type="ORF">WG616_00680</name>
</gene>
<feature type="site" description="Interaction with DNA" evidence="10">
    <location>
        <position position="288"/>
    </location>
</feature>
<dbReference type="EMBL" id="CP148066">
    <property type="protein sequence ID" value="WXL28533.1"/>
    <property type="molecule type" value="Genomic_DNA"/>
</dbReference>
<dbReference type="PRINTS" id="PR00417">
    <property type="entry name" value="PRTPISMRASEI"/>
</dbReference>
<feature type="domain" description="Topo IA-type catalytic" evidence="12">
    <location>
        <begin position="129"/>
        <end position="539"/>
    </location>
</feature>
<evidence type="ECO:0000256" key="4">
    <source>
        <dbReference type="ARBA" id="ARBA00022771"/>
    </source>
</evidence>
<dbReference type="NCBIfam" id="TIGR01051">
    <property type="entry name" value="topA_bact"/>
    <property type="match status" value="1"/>
</dbReference>
<evidence type="ECO:0000256" key="5">
    <source>
        <dbReference type="ARBA" id="ARBA00022833"/>
    </source>
</evidence>
<dbReference type="InterPro" id="IPR028612">
    <property type="entry name" value="Topoisom_1_IA"/>
</dbReference>
<dbReference type="InterPro" id="IPR013825">
    <property type="entry name" value="Topo_IA_cen_sub2"/>
</dbReference>
<evidence type="ECO:0000259" key="11">
    <source>
        <dbReference type="PROSITE" id="PS50880"/>
    </source>
</evidence>
<evidence type="ECO:0000256" key="8">
    <source>
        <dbReference type="ARBA" id="ARBA00023125"/>
    </source>
</evidence>
<dbReference type="CDD" id="cd00186">
    <property type="entry name" value="TOP1Ac"/>
    <property type="match status" value="1"/>
</dbReference>
<dbReference type="InterPro" id="IPR013824">
    <property type="entry name" value="Topo_IA_cen_sub1"/>
</dbReference>
<dbReference type="Gene3D" id="1.10.460.10">
    <property type="entry name" value="Topoisomerase I, domain 2"/>
    <property type="match status" value="1"/>
</dbReference>
<proteinExistence type="inferred from homology"/>
<keyword evidence="8 10" id="KW-0238">DNA-binding</keyword>
<comment type="catalytic activity">
    <reaction evidence="1 10">
        <text>ATP-independent breakage of single-stranded DNA, followed by passage and rejoining.</text>
        <dbReference type="EC" id="5.6.2.1"/>
    </reaction>
</comment>
<keyword evidence="3" id="KW-0479">Metal-binding</keyword>
<name>A0ABZ2RQY8_9BACT</name>
<evidence type="ECO:0000256" key="3">
    <source>
        <dbReference type="ARBA" id="ARBA00022723"/>
    </source>
</evidence>
<dbReference type="Gene3D" id="1.10.290.10">
    <property type="entry name" value="Topoisomerase I, domain 4"/>
    <property type="match status" value="1"/>
</dbReference>
<dbReference type="EC" id="5.6.2.1" evidence="10"/>
<dbReference type="PROSITE" id="PS52039">
    <property type="entry name" value="TOPO_IA_2"/>
    <property type="match status" value="1"/>
</dbReference>
<feature type="site" description="Interaction with DNA" evidence="10">
    <location>
        <position position="32"/>
    </location>
</feature>
<feature type="region of interest" description="Interaction with DNA" evidence="10">
    <location>
        <begin position="166"/>
        <end position="171"/>
    </location>
</feature>
<dbReference type="GO" id="GO:0003917">
    <property type="term" value="F:DNA topoisomerase type I (single strand cut, ATP-independent) activity"/>
    <property type="evidence" value="ECO:0007669"/>
    <property type="project" value="UniProtKB-EC"/>
</dbReference>
<dbReference type="PANTHER" id="PTHR42785">
    <property type="entry name" value="DNA TOPOISOMERASE, TYPE IA, CORE"/>
    <property type="match status" value="1"/>
</dbReference>
<evidence type="ECO:0000256" key="10">
    <source>
        <dbReference type="HAMAP-Rule" id="MF_00952"/>
    </source>
</evidence>
<feature type="site" description="Interaction with DNA" evidence="10">
    <location>
        <position position="143"/>
    </location>
</feature>
<dbReference type="InterPro" id="IPR005733">
    <property type="entry name" value="TopoI_bac-type"/>
</dbReference>
<comment type="function">
    <text evidence="10">Releases the supercoiling and torsional tension of DNA, which is introduced during the DNA replication and transcription, by transiently cleaving and rejoining one strand of the DNA duplex. Introduces a single-strand break via transesterification at a target site in duplex DNA. The scissile phosphodiester is attacked by the catalytic tyrosine of the enzyme, resulting in the formation of a DNA-(5'-phosphotyrosyl)-enzyme intermediate and the expulsion of a 3'-OH DNA strand. The free DNA strand then undergoes passage around the unbroken strand, thus removing DNA supercoils. Finally, in the religation step, the DNA 3'-OH attacks the covalent intermediate to expel the active-site tyrosine and restore the DNA phosphodiester backbone.</text>
</comment>
<evidence type="ECO:0000256" key="2">
    <source>
        <dbReference type="ARBA" id="ARBA00009446"/>
    </source>
</evidence>
<reference evidence="13" key="1">
    <citation type="submission" date="2024-03" db="EMBL/GenBank/DDBJ databases">
        <title>Complete genome sequence of Mycoplasma gypis type strain B1/T1.</title>
        <authorList>
            <person name="Spergser J."/>
        </authorList>
    </citation>
    <scope>NUCLEOTIDE SEQUENCE [LARGE SCALE GENOMIC DNA]</scope>
    <source>
        <strain evidence="13">B1/T1</strain>
    </source>
</reference>
<dbReference type="InterPro" id="IPR013498">
    <property type="entry name" value="Topo_IA_Znf"/>
</dbReference>
<feature type="site" description="Interaction with DNA" evidence="10">
    <location>
        <position position="471"/>
    </location>
</feature>
<dbReference type="InterPro" id="IPR013826">
    <property type="entry name" value="Topo_IA_cen_sub3"/>
</dbReference>
<dbReference type="Proteomes" id="UP001460679">
    <property type="component" value="Chromosome"/>
</dbReference>
<keyword evidence="7 10" id="KW-0799">Topoisomerase</keyword>
<dbReference type="HAMAP" id="MF_00952">
    <property type="entry name" value="Topoisom_1_prok"/>
    <property type="match status" value="1"/>
</dbReference>
<evidence type="ECO:0000256" key="6">
    <source>
        <dbReference type="ARBA" id="ARBA00022842"/>
    </source>
</evidence>
<keyword evidence="6" id="KW-0460">Magnesium</keyword>
<keyword evidence="4" id="KW-0863">Zinc-finger</keyword>
<evidence type="ECO:0000259" key="12">
    <source>
        <dbReference type="PROSITE" id="PS52039"/>
    </source>
</evidence>
<keyword evidence="9 10" id="KW-0413">Isomerase</keyword>
<evidence type="ECO:0000313" key="14">
    <source>
        <dbReference type="Proteomes" id="UP001460679"/>
    </source>
</evidence>
<dbReference type="InterPro" id="IPR006171">
    <property type="entry name" value="TOPRIM_dom"/>
</dbReference>
<organism evidence="13 14">
    <name type="scientific">[Mycoplasma] gypis</name>
    <dbReference type="NCBI Taxonomy" id="92404"/>
    <lineage>
        <taxon>Bacteria</taxon>
        <taxon>Bacillati</taxon>
        <taxon>Mycoplasmatota</taxon>
        <taxon>Mycoplasmoidales</taxon>
        <taxon>Metamycoplasmataceae</taxon>
        <taxon>Metamycoplasma</taxon>
    </lineage>
</organism>
<evidence type="ECO:0000256" key="7">
    <source>
        <dbReference type="ARBA" id="ARBA00023029"/>
    </source>
</evidence>
<dbReference type="SMART" id="SM00437">
    <property type="entry name" value="TOP1Ac"/>
    <property type="match status" value="1"/>
</dbReference>
<dbReference type="SMART" id="SM00493">
    <property type="entry name" value="TOPRIM"/>
    <property type="match status" value="1"/>
</dbReference>
<dbReference type="Pfam" id="PF01751">
    <property type="entry name" value="Toprim"/>
    <property type="match status" value="1"/>
</dbReference>
<feature type="active site" description="O-(5'-phospho-DNA)-tyrosine intermediate" evidence="10">
    <location>
        <position position="286"/>
    </location>
</feature>
<dbReference type="InterPro" id="IPR003602">
    <property type="entry name" value="Topo_IA_DNA-bd_dom"/>
</dbReference>
<dbReference type="SUPFAM" id="SSF56712">
    <property type="entry name" value="Prokaryotic type I DNA topoisomerase"/>
    <property type="match status" value="1"/>
</dbReference>
<comment type="similarity">
    <text evidence="2 10">Belongs to the type IA topoisomerase family.</text>
</comment>
<feature type="site" description="Interaction with DNA" evidence="10">
    <location>
        <position position="139"/>
    </location>
</feature>
<dbReference type="InterPro" id="IPR003601">
    <property type="entry name" value="Topo_IA_2"/>
</dbReference>
<dbReference type="Gene3D" id="2.70.20.10">
    <property type="entry name" value="Topoisomerase I, domain 3"/>
    <property type="match status" value="1"/>
</dbReference>
<dbReference type="InterPro" id="IPR013497">
    <property type="entry name" value="Topo_IA_cen"/>
</dbReference>
<dbReference type="Gene3D" id="3.40.50.140">
    <property type="match status" value="1"/>
</dbReference>
<dbReference type="SMART" id="SM00436">
    <property type="entry name" value="TOP1Bc"/>
    <property type="match status" value="1"/>
</dbReference>
<sequence length="614" mass="70517">MYKLLIVESPNKEKTIQKYLGEEYKVMASNGHILKLSVSGQGQLGINLETWEPKYNIETNKKAIVKKLKEAAKKASEVLIATDPDREGEAIAQNLVDYLDIADKYKRVRYNEITKTAIQEAIANPQEIDNDLVAAQKARRMLDRIIGFKLSKLMKQTTKNAPTIPSAGRVQSIALKLVCDKEKEIEAFIPVKYETVQAKIDGDITADCYLKPSVLEKNTWLTPEIASSVLDNKTNTLEVKDFKVSQRRDSEITPFKQSVLYKEAKYSSKIVQEAAQKLFEYGLITYPRTDSTRMSQRFIETAKEFVANKYGKEFVAENVKGFSGQQDAHEAIRPTSLDLSPQQARAEHNLSAQHAYIYELIYNKTLMSIMKPPVREFYQYDLADGGYGYKMSFSKIIFDGYSLVKKAEEDSKKIPVYEIGQKIPVFKYIHEKKQTQPPARYTEGSLIQMLDEIKVGRPSTFATTISVIKKRLFVERQKNSLVPTEFGKVINEKLVENFKEIINEEYTSEVEAELDKIAEGDLDFRKVMDDFWTDFQRVFETASQNMTVSSLDKQYVNEKCPNCDRELLYRYNKSNKQRFIGCEGFPSCKFVKPDPDAKPRTWYRKKVAKNEETN</sequence>
<comment type="subunit">
    <text evidence="10">Monomer.</text>
</comment>
<feature type="site" description="Interaction with DNA" evidence="10">
    <location>
        <position position="140"/>
    </location>
</feature>
<feature type="domain" description="Toprim" evidence="11">
    <location>
        <begin position="2"/>
        <end position="113"/>
    </location>
</feature>
<dbReference type="RefSeq" id="WP_205498784.1">
    <property type="nucleotide sequence ID" value="NZ_CP148066.1"/>
</dbReference>
<keyword evidence="5" id="KW-0862">Zinc</keyword>
<evidence type="ECO:0000313" key="13">
    <source>
        <dbReference type="EMBL" id="WXL28533.1"/>
    </source>
</evidence>
<keyword evidence="14" id="KW-1185">Reference proteome</keyword>
<dbReference type="Gene3D" id="3.30.65.10">
    <property type="entry name" value="Bacterial Topoisomerase I, domain 1"/>
    <property type="match status" value="1"/>
</dbReference>
<dbReference type="PANTHER" id="PTHR42785:SF1">
    <property type="entry name" value="DNA TOPOISOMERASE"/>
    <property type="match status" value="1"/>
</dbReference>
<protein>
    <recommendedName>
        <fullName evidence="10">DNA topoisomerase 1</fullName>
        <ecNumber evidence="10">5.6.2.1</ecNumber>
    </recommendedName>
    <alternativeName>
        <fullName evidence="10">DNA topoisomerase I</fullName>
    </alternativeName>
</protein>
<dbReference type="InterPro" id="IPR000380">
    <property type="entry name" value="Topo_IA"/>
</dbReference>
<evidence type="ECO:0000256" key="9">
    <source>
        <dbReference type="ARBA" id="ARBA00023235"/>
    </source>
</evidence>
<dbReference type="PROSITE" id="PS50880">
    <property type="entry name" value="TOPRIM"/>
    <property type="match status" value="1"/>
</dbReference>
<accession>A0ABZ2RQY8</accession>
<evidence type="ECO:0000256" key="1">
    <source>
        <dbReference type="ARBA" id="ARBA00000213"/>
    </source>
</evidence>
<dbReference type="Pfam" id="PF01131">
    <property type="entry name" value="Topoisom_bac"/>
    <property type="match status" value="1"/>
</dbReference>
<comment type="caution">
    <text evidence="10">Lacks conserved residue(s) required for the propagation of feature annotation.</text>
</comment>